<accession>A0A9Q1KXH8</accession>
<dbReference type="Proteomes" id="UP001153076">
    <property type="component" value="Unassembled WGS sequence"/>
</dbReference>
<dbReference type="Pfam" id="PF06749">
    <property type="entry name" value="DUF1218"/>
    <property type="match status" value="1"/>
</dbReference>
<organism evidence="8 9">
    <name type="scientific">Carnegiea gigantea</name>
    <dbReference type="NCBI Taxonomy" id="171969"/>
    <lineage>
        <taxon>Eukaryota</taxon>
        <taxon>Viridiplantae</taxon>
        <taxon>Streptophyta</taxon>
        <taxon>Embryophyta</taxon>
        <taxon>Tracheophyta</taxon>
        <taxon>Spermatophyta</taxon>
        <taxon>Magnoliopsida</taxon>
        <taxon>eudicotyledons</taxon>
        <taxon>Gunneridae</taxon>
        <taxon>Pentapetalae</taxon>
        <taxon>Caryophyllales</taxon>
        <taxon>Cactineae</taxon>
        <taxon>Cactaceae</taxon>
        <taxon>Cactoideae</taxon>
        <taxon>Echinocereeae</taxon>
        <taxon>Carnegiea</taxon>
    </lineage>
</organism>
<reference evidence="8" key="1">
    <citation type="submission" date="2022-04" db="EMBL/GenBank/DDBJ databases">
        <title>Carnegiea gigantea Genome sequencing and assembly v2.</title>
        <authorList>
            <person name="Copetti D."/>
            <person name="Sanderson M.J."/>
            <person name="Burquez A."/>
            <person name="Wojciechowski M.F."/>
        </authorList>
    </citation>
    <scope>NUCLEOTIDE SEQUENCE</scope>
    <source>
        <strain evidence="8">SGP5-SGP5p</strain>
        <tissue evidence="8">Aerial part</tissue>
    </source>
</reference>
<evidence type="ECO:0000256" key="3">
    <source>
        <dbReference type="ARBA" id="ARBA00022729"/>
    </source>
</evidence>
<gene>
    <name evidence="8" type="ORF">Cgig2_017749</name>
</gene>
<name>A0A9Q1KXH8_9CARY</name>
<dbReference type="AlphaFoldDB" id="A0A9Q1KXH8"/>
<comment type="subcellular location">
    <subcellularLocation>
        <location evidence="1">Endomembrane system</location>
        <topology evidence="1">Multi-pass membrane protein</topology>
    </subcellularLocation>
</comment>
<evidence type="ECO:0000256" key="5">
    <source>
        <dbReference type="ARBA" id="ARBA00023136"/>
    </source>
</evidence>
<feature type="transmembrane region" description="Helical" evidence="7">
    <location>
        <begin position="101"/>
        <end position="121"/>
    </location>
</feature>
<evidence type="ECO:0000256" key="6">
    <source>
        <dbReference type="ARBA" id="ARBA00029467"/>
    </source>
</evidence>
<feature type="transmembrane region" description="Helical" evidence="7">
    <location>
        <begin position="55"/>
        <end position="80"/>
    </location>
</feature>
<keyword evidence="9" id="KW-1185">Reference proteome</keyword>
<evidence type="ECO:0000313" key="8">
    <source>
        <dbReference type="EMBL" id="KAJ8451358.1"/>
    </source>
</evidence>
<dbReference type="EMBL" id="JAKOGI010000009">
    <property type="protein sequence ID" value="KAJ8451358.1"/>
    <property type="molecule type" value="Genomic_DNA"/>
</dbReference>
<dbReference type="OrthoDB" id="678343at2759"/>
<dbReference type="InterPro" id="IPR052222">
    <property type="entry name" value="DESIGUAL"/>
</dbReference>
<keyword evidence="5 7" id="KW-0472">Membrane</keyword>
<sequence>MMKIERRSLIICAVVGFLGLLSAILGFAAEGKRIKASQVVETSPGVCTYPKSPAYALGITAAFALLFAQITITVVSGCFCCRRNSFPSTTHCALALLNQPFKSRFTFVLAFLVFLGGAFLNNQHGEQDAYLSYYHCYVLKPGVFSTASVLALASVALGILYYVTLSSGKLVSNPVGTNQSGIAMGEPQVPPTSHDPFFVPEDTYIRRQFT</sequence>
<keyword evidence="3" id="KW-0732">Signal</keyword>
<comment type="similarity">
    <text evidence="6">Belongs to the DESIGUAL family.</text>
</comment>
<evidence type="ECO:0000313" key="9">
    <source>
        <dbReference type="Proteomes" id="UP001153076"/>
    </source>
</evidence>
<dbReference type="PANTHER" id="PTHR31769">
    <property type="entry name" value="OS07G0462200 PROTEIN-RELATED"/>
    <property type="match status" value="1"/>
</dbReference>
<keyword evidence="2 7" id="KW-0812">Transmembrane</keyword>
<comment type="caution">
    <text evidence="8">The sequence shown here is derived from an EMBL/GenBank/DDBJ whole genome shotgun (WGS) entry which is preliminary data.</text>
</comment>
<evidence type="ECO:0000256" key="7">
    <source>
        <dbReference type="SAM" id="Phobius"/>
    </source>
</evidence>
<proteinExistence type="inferred from homology"/>
<protein>
    <submittedName>
        <fullName evidence="8">Uncharacterized protein</fullName>
    </submittedName>
</protein>
<feature type="transmembrane region" description="Helical" evidence="7">
    <location>
        <begin position="141"/>
        <end position="163"/>
    </location>
</feature>
<evidence type="ECO:0000256" key="1">
    <source>
        <dbReference type="ARBA" id="ARBA00004127"/>
    </source>
</evidence>
<evidence type="ECO:0000256" key="4">
    <source>
        <dbReference type="ARBA" id="ARBA00022989"/>
    </source>
</evidence>
<keyword evidence="4 7" id="KW-1133">Transmembrane helix</keyword>
<dbReference type="InterPro" id="IPR009606">
    <property type="entry name" value="DEAL/Modifying_wall_lignin1/2"/>
</dbReference>
<dbReference type="GO" id="GO:0012505">
    <property type="term" value="C:endomembrane system"/>
    <property type="evidence" value="ECO:0007669"/>
    <property type="project" value="UniProtKB-SubCell"/>
</dbReference>
<evidence type="ECO:0000256" key="2">
    <source>
        <dbReference type="ARBA" id="ARBA00022692"/>
    </source>
</evidence>